<evidence type="ECO:0000256" key="1">
    <source>
        <dbReference type="SAM" id="SignalP"/>
    </source>
</evidence>
<dbReference type="GO" id="GO:0055085">
    <property type="term" value="P:transmembrane transport"/>
    <property type="evidence" value="ECO:0007669"/>
    <property type="project" value="InterPro"/>
</dbReference>
<dbReference type="Proteomes" id="UP000540989">
    <property type="component" value="Unassembled WGS sequence"/>
</dbReference>
<evidence type="ECO:0000313" key="4">
    <source>
        <dbReference type="Proteomes" id="UP000540989"/>
    </source>
</evidence>
<proteinExistence type="predicted"/>
<feature type="chain" id="PRO_5031255794" description="TonB C-terminal domain-containing protein" evidence="1">
    <location>
        <begin position="24"/>
        <end position="140"/>
    </location>
</feature>
<feature type="signal peptide" evidence="1">
    <location>
        <begin position="1"/>
        <end position="23"/>
    </location>
</feature>
<sequence>MKLVGRSVLVMFVGQCLLLPVFAQKAAPAVASDGPTVGVEILSDTHGANLNPYMMAMISDLKSRWLSEIRTGRSANQAGESIVSLTIDSDGHLSALHLDQSAQVDLDRAAWTTAKLERYSPLPPALKSSDLKLRITFSAN</sequence>
<keyword evidence="4" id="KW-1185">Reference proteome</keyword>
<reference evidence="3 4" key="1">
    <citation type="submission" date="2020-08" db="EMBL/GenBank/DDBJ databases">
        <title>Genomic Encyclopedia of Type Strains, Phase IV (KMG-V): Genome sequencing to study the core and pangenomes of soil and plant-associated prokaryotes.</title>
        <authorList>
            <person name="Whitman W."/>
        </authorList>
    </citation>
    <scope>NUCLEOTIDE SEQUENCE [LARGE SCALE GENOMIC DNA]</scope>
    <source>
        <strain evidence="3 4">M8UP14</strain>
    </source>
</reference>
<dbReference type="SUPFAM" id="SSF74653">
    <property type="entry name" value="TolA/TonB C-terminal domain"/>
    <property type="match status" value="1"/>
</dbReference>
<evidence type="ECO:0000259" key="2">
    <source>
        <dbReference type="Pfam" id="PF03544"/>
    </source>
</evidence>
<dbReference type="RefSeq" id="WP_184224143.1">
    <property type="nucleotide sequence ID" value="NZ_JACHIP010000036.1"/>
</dbReference>
<protein>
    <recommendedName>
        <fullName evidence="2">TonB C-terminal domain-containing protein</fullName>
    </recommendedName>
</protein>
<dbReference type="EMBL" id="JACHIP010000036">
    <property type="protein sequence ID" value="MBB5061315.1"/>
    <property type="molecule type" value="Genomic_DNA"/>
</dbReference>
<gene>
    <name evidence="3" type="ORF">HDF16_006051</name>
</gene>
<comment type="caution">
    <text evidence="3">The sequence shown here is derived from an EMBL/GenBank/DDBJ whole genome shotgun (WGS) entry which is preliminary data.</text>
</comment>
<accession>A0A7W7ZK01</accession>
<dbReference type="InterPro" id="IPR037682">
    <property type="entry name" value="TonB_C"/>
</dbReference>
<keyword evidence="1" id="KW-0732">Signal</keyword>
<name>A0A7W7ZK01_9BACT</name>
<dbReference type="Gene3D" id="3.30.1150.10">
    <property type="match status" value="1"/>
</dbReference>
<dbReference type="Pfam" id="PF03544">
    <property type="entry name" value="TonB_C"/>
    <property type="match status" value="1"/>
</dbReference>
<evidence type="ECO:0000313" key="3">
    <source>
        <dbReference type="EMBL" id="MBB5061315.1"/>
    </source>
</evidence>
<dbReference type="AlphaFoldDB" id="A0A7W7ZK01"/>
<organism evidence="3 4">
    <name type="scientific">Granulicella aggregans</name>
    <dbReference type="NCBI Taxonomy" id="474949"/>
    <lineage>
        <taxon>Bacteria</taxon>
        <taxon>Pseudomonadati</taxon>
        <taxon>Acidobacteriota</taxon>
        <taxon>Terriglobia</taxon>
        <taxon>Terriglobales</taxon>
        <taxon>Acidobacteriaceae</taxon>
        <taxon>Granulicella</taxon>
    </lineage>
</organism>
<feature type="domain" description="TonB C-terminal" evidence="2">
    <location>
        <begin position="73"/>
        <end position="137"/>
    </location>
</feature>